<dbReference type="AlphaFoldDB" id="A0B6Q3"/>
<reference evidence="2 3" key="1">
    <citation type="submission" date="2006-10" db="EMBL/GenBank/DDBJ databases">
        <title>Complete sequence of Methanosaeta thermophila PT.</title>
        <authorList>
            <consortium name="US DOE Joint Genome Institute"/>
            <person name="Copeland A."/>
            <person name="Lucas S."/>
            <person name="Lapidus A."/>
            <person name="Barry K."/>
            <person name="Detter J.C."/>
            <person name="Glavina del Rio T."/>
            <person name="Hammon N."/>
            <person name="Israni S."/>
            <person name="Pitluck S."/>
            <person name="Chain P."/>
            <person name="Malfatti S."/>
            <person name="Shin M."/>
            <person name="Vergez L."/>
            <person name="Schmutz J."/>
            <person name="Larimer F."/>
            <person name="Land M."/>
            <person name="Hauser L."/>
            <person name="Kyrpides N."/>
            <person name="Kim E."/>
            <person name="Smith K.S."/>
            <person name="Ingram-Smith C."/>
            <person name="Richardson P."/>
        </authorList>
    </citation>
    <scope>NUCLEOTIDE SEQUENCE [LARGE SCALE GENOMIC DNA]</scope>
    <source>
        <strain evidence="3">DSM 6194 / JCM 14653 / NBRC 101360 / PT</strain>
    </source>
</reference>
<dbReference type="Proteomes" id="UP000000674">
    <property type="component" value="Chromosome"/>
</dbReference>
<dbReference type="KEGG" id="mtp:Mthe_0586"/>
<dbReference type="GeneID" id="4462567"/>
<organism evidence="2 3">
    <name type="scientific">Methanothrix thermoacetophila (strain DSM 6194 / JCM 14653 / NBRC 101360 / PT)</name>
    <name type="common">Methanosaeta thermophila</name>
    <dbReference type="NCBI Taxonomy" id="349307"/>
    <lineage>
        <taxon>Archaea</taxon>
        <taxon>Methanobacteriati</taxon>
        <taxon>Methanobacteriota</taxon>
        <taxon>Stenosarchaea group</taxon>
        <taxon>Methanomicrobia</taxon>
        <taxon>Methanotrichales</taxon>
        <taxon>Methanotrichaceae</taxon>
        <taxon>Methanothrix</taxon>
    </lineage>
</organism>
<evidence type="ECO:0000313" key="2">
    <source>
        <dbReference type="EMBL" id="ABK14377.1"/>
    </source>
</evidence>
<dbReference type="OrthoDB" id="65070at2157"/>
<protein>
    <recommendedName>
        <fullName evidence="4">S-layer domain-like protein</fullName>
    </recommendedName>
</protein>
<evidence type="ECO:0000256" key="1">
    <source>
        <dbReference type="SAM" id="Phobius"/>
    </source>
</evidence>
<keyword evidence="1" id="KW-0472">Membrane</keyword>
<dbReference type="PANTHER" id="PTHR35902">
    <property type="entry name" value="S-LAYER DOMAIN-LIKE PROTEIN-RELATED"/>
    <property type="match status" value="1"/>
</dbReference>
<keyword evidence="3" id="KW-1185">Reference proteome</keyword>
<dbReference type="PANTHER" id="PTHR35902:SF3">
    <property type="entry name" value="NPCBM-ASSOCIATED, NEW3 DOMAIN OF ALPHA-GALACTOSIDASE"/>
    <property type="match status" value="1"/>
</dbReference>
<gene>
    <name evidence="2" type="ordered locus">Mthe_0586</name>
</gene>
<accession>A0B6Q3</accession>
<name>A0B6Q3_METTP</name>
<dbReference type="HOGENOM" id="CLU_971865_0_0_2"/>
<dbReference type="RefSeq" id="WP_011695774.1">
    <property type="nucleotide sequence ID" value="NC_008553.1"/>
</dbReference>
<feature type="transmembrane region" description="Helical" evidence="1">
    <location>
        <begin position="261"/>
        <end position="278"/>
    </location>
</feature>
<proteinExistence type="predicted"/>
<sequence>MRSLLWIKSLLLIISVACAYIYHMPVNIQSTVDPAVLMPGDEAIIAIELENGAAEYGAGGESVAGTTAHSALISTPLNATKLKGTDMIDVLTEDYHNLGMIGPTDRITIYYKIRASENATRGTHLLDFEVQGGYDSITIHRTIPVKVDPAAVTLTRAEDTTMGSINLNVANPRENTVNAVTIIPSARGVRFSPEEYYIGTMDPDEVFTISFKVDPIGQTELNAPTNLSFVARFKNGETWHESEVYETRYSPPRVEPKRNNLLFAGIAVLLLIPAAYIYRRKRLKVQ</sequence>
<dbReference type="EMBL" id="CP000477">
    <property type="protein sequence ID" value="ABK14377.1"/>
    <property type="molecule type" value="Genomic_DNA"/>
</dbReference>
<dbReference type="STRING" id="349307.Mthe_0586"/>
<keyword evidence="1" id="KW-1133">Transmembrane helix</keyword>
<evidence type="ECO:0000313" key="3">
    <source>
        <dbReference type="Proteomes" id="UP000000674"/>
    </source>
</evidence>
<evidence type="ECO:0008006" key="4">
    <source>
        <dbReference type="Google" id="ProtNLM"/>
    </source>
</evidence>
<keyword evidence="1" id="KW-0812">Transmembrane</keyword>